<evidence type="ECO:0000313" key="1">
    <source>
        <dbReference type="EMBL" id="GJH17256.1"/>
    </source>
</evidence>
<keyword evidence="2" id="KW-1185">Reference proteome</keyword>
<sequence>MATKNQQVFPCVVVRKESDGVWSIALPHAERPGDHFITFAKDEEEAVWLAARLRQGMEVQLVD</sequence>
<reference evidence="1" key="1">
    <citation type="submission" date="2021-09" db="EMBL/GenBank/DDBJ databases">
        <title>Isolation and characterization of 3-chlorobenzoate degrading bacteria from soils in Shizuoka.</title>
        <authorList>
            <person name="Ifat A."/>
            <person name="Ogawa N."/>
            <person name="Kimbara K."/>
            <person name="Moriuchi R."/>
            <person name="Dohra H."/>
            <person name="Shintani M."/>
        </authorList>
    </citation>
    <scope>NUCLEOTIDE SEQUENCE</scope>
    <source>
        <strain evidence="1">19CS2-2</strain>
    </source>
</reference>
<name>A0ACB5QPZ3_9BURK</name>
<protein>
    <submittedName>
        <fullName evidence="1">Uncharacterized protein</fullName>
    </submittedName>
</protein>
<evidence type="ECO:0000313" key="2">
    <source>
        <dbReference type="Proteomes" id="UP001055013"/>
    </source>
</evidence>
<dbReference type="Proteomes" id="UP001055013">
    <property type="component" value="Unassembled WGS sequence"/>
</dbReference>
<accession>A0ACB5QPZ3</accession>
<dbReference type="EMBL" id="BPUR01000005">
    <property type="protein sequence ID" value="GJH17256.1"/>
    <property type="molecule type" value="Genomic_DNA"/>
</dbReference>
<comment type="caution">
    <text evidence="1">The sequence shown here is derived from an EMBL/GenBank/DDBJ whole genome shotgun (WGS) entry which is preliminary data.</text>
</comment>
<proteinExistence type="predicted"/>
<organism evidence="1 2">
    <name type="scientific">Caballeronia novacaledonica</name>
    <dbReference type="NCBI Taxonomy" id="1544861"/>
    <lineage>
        <taxon>Bacteria</taxon>
        <taxon>Pseudomonadati</taxon>
        <taxon>Pseudomonadota</taxon>
        <taxon>Betaproteobacteria</taxon>
        <taxon>Burkholderiales</taxon>
        <taxon>Burkholderiaceae</taxon>
        <taxon>Caballeronia</taxon>
    </lineage>
</organism>
<gene>
    <name evidence="1" type="ORF">CBA19CS22_11960</name>
</gene>